<feature type="compositionally biased region" description="Low complexity" evidence="1">
    <location>
        <begin position="101"/>
        <end position="126"/>
    </location>
</feature>
<feature type="compositionally biased region" description="Low complexity" evidence="1">
    <location>
        <begin position="30"/>
        <end position="42"/>
    </location>
</feature>
<evidence type="ECO:0000256" key="1">
    <source>
        <dbReference type="SAM" id="MobiDB-lite"/>
    </source>
</evidence>
<feature type="region of interest" description="Disordered" evidence="1">
    <location>
        <begin position="208"/>
        <end position="233"/>
    </location>
</feature>
<gene>
    <name evidence="3" type="ORF">GCM10022262_15670</name>
</gene>
<dbReference type="EMBL" id="BAABBA010000006">
    <property type="protein sequence ID" value="GAA4287208.1"/>
    <property type="molecule type" value="Genomic_DNA"/>
</dbReference>
<evidence type="ECO:0000313" key="4">
    <source>
        <dbReference type="Proteomes" id="UP001499841"/>
    </source>
</evidence>
<evidence type="ECO:0000313" key="3">
    <source>
        <dbReference type="EMBL" id="GAA4287208.1"/>
    </source>
</evidence>
<organism evidence="3 4">
    <name type="scientific">Georgenia daeguensis</name>
    <dbReference type="NCBI Taxonomy" id="908355"/>
    <lineage>
        <taxon>Bacteria</taxon>
        <taxon>Bacillati</taxon>
        <taxon>Actinomycetota</taxon>
        <taxon>Actinomycetes</taxon>
        <taxon>Micrococcales</taxon>
        <taxon>Bogoriellaceae</taxon>
        <taxon>Georgenia</taxon>
    </lineage>
</organism>
<evidence type="ECO:0008006" key="5">
    <source>
        <dbReference type="Google" id="ProtNLM"/>
    </source>
</evidence>
<dbReference type="Proteomes" id="UP001499841">
    <property type="component" value="Unassembled WGS sequence"/>
</dbReference>
<feature type="region of interest" description="Disordered" evidence="1">
    <location>
        <begin position="101"/>
        <end position="147"/>
    </location>
</feature>
<keyword evidence="4" id="KW-1185">Reference proteome</keyword>
<name>A0ABP8ET97_9MICO</name>
<protein>
    <recommendedName>
        <fullName evidence="5">DUF4232 domain-containing protein</fullName>
    </recommendedName>
</protein>
<reference evidence="4" key="1">
    <citation type="journal article" date="2019" name="Int. J. Syst. Evol. Microbiol.">
        <title>The Global Catalogue of Microorganisms (GCM) 10K type strain sequencing project: providing services to taxonomists for standard genome sequencing and annotation.</title>
        <authorList>
            <consortium name="The Broad Institute Genomics Platform"/>
            <consortium name="The Broad Institute Genome Sequencing Center for Infectious Disease"/>
            <person name="Wu L."/>
            <person name="Ma J."/>
        </authorList>
    </citation>
    <scope>NUCLEOTIDE SEQUENCE [LARGE SCALE GENOMIC DNA]</scope>
    <source>
        <strain evidence="4">JCM 17459</strain>
    </source>
</reference>
<feature type="region of interest" description="Disordered" evidence="1">
    <location>
        <begin position="1"/>
        <end position="49"/>
    </location>
</feature>
<evidence type="ECO:0000256" key="2">
    <source>
        <dbReference type="SAM" id="Phobius"/>
    </source>
</evidence>
<sequence length="257" mass="25755">MPGAANPDDTRPTSGAAQGRPPGAREKGLPPRTGSRPAGGRPPARRPRPSRAVIWRRRIVALVVLLALVAGVVWGVSSLVRTLTAQGAEAQTASAQGSAAAGSAEGSAGEDSAASAASAGDAAQEEPAGPVDPGKCSPRDLDVRLSATPGQPTSFAVTLTNRAEVACLLDAGASSLVLTVHSGEDRVWSSGDCVAEPSERELLLDSGDSTETAIRWDGTRSEKGCPGGQGAAQPGSYRVTATLGGASLPAADTGFTL</sequence>
<accession>A0ABP8ET97</accession>
<keyword evidence="2" id="KW-0472">Membrane</keyword>
<keyword evidence="2" id="KW-0812">Transmembrane</keyword>
<keyword evidence="2" id="KW-1133">Transmembrane helix</keyword>
<feature type="transmembrane region" description="Helical" evidence="2">
    <location>
        <begin position="59"/>
        <end position="80"/>
    </location>
</feature>
<comment type="caution">
    <text evidence="3">The sequence shown here is derived from an EMBL/GenBank/DDBJ whole genome shotgun (WGS) entry which is preliminary data.</text>
</comment>
<proteinExistence type="predicted"/>